<evidence type="ECO:0000256" key="1">
    <source>
        <dbReference type="SAM" id="MobiDB-lite"/>
    </source>
</evidence>
<sequence length="97" mass="11034">MEILINSPLVQEKIRKGKLEELKKIMKDSQHHGMITFDQSLFSMYQQGLITYEDALRHADSANDLRLTVKLSEGADTDSLSGKLDDLNRVDDGRSLR</sequence>
<gene>
    <name evidence="2" type="ORF">FKY71_19830</name>
</gene>
<dbReference type="Gene3D" id="3.40.50.300">
    <property type="entry name" value="P-loop containing nucleotide triphosphate hydrolases"/>
    <property type="match status" value="1"/>
</dbReference>
<accession>A0A540V747</accession>
<reference evidence="2 3" key="1">
    <citation type="submission" date="2019-06" db="EMBL/GenBank/DDBJ databases">
        <title>Metagenome assembled Genome of Spiribacter salinus SL48-SHIP from the microbial mat of Salt Lake 48 (Novosibirsk region, Russia).</title>
        <authorList>
            <person name="Shipova A."/>
            <person name="Rozanov A.S."/>
            <person name="Bryanskaya A.V."/>
            <person name="Peltek S.E."/>
        </authorList>
    </citation>
    <scope>NUCLEOTIDE SEQUENCE [LARGE SCALE GENOMIC DNA]</scope>
    <source>
        <strain evidence="2">SL48-SHIP-2</strain>
    </source>
</reference>
<dbReference type="EMBL" id="VIFK01000650">
    <property type="protein sequence ID" value="TQE92551.1"/>
    <property type="molecule type" value="Genomic_DNA"/>
</dbReference>
<dbReference type="Proteomes" id="UP000315400">
    <property type="component" value="Unassembled WGS sequence"/>
</dbReference>
<feature type="region of interest" description="Disordered" evidence="1">
    <location>
        <begin position="76"/>
        <end position="97"/>
    </location>
</feature>
<evidence type="ECO:0000313" key="2">
    <source>
        <dbReference type="EMBL" id="TQE92551.1"/>
    </source>
</evidence>
<feature type="compositionally biased region" description="Basic and acidic residues" evidence="1">
    <location>
        <begin position="83"/>
        <end position="97"/>
    </location>
</feature>
<proteinExistence type="predicted"/>
<comment type="caution">
    <text evidence="2">The sequence shown here is derived from an EMBL/GenBank/DDBJ whole genome shotgun (WGS) entry which is preliminary data.</text>
</comment>
<evidence type="ECO:0008006" key="4">
    <source>
        <dbReference type="Google" id="ProtNLM"/>
    </source>
</evidence>
<dbReference type="AlphaFoldDB" id="A0A540V747"/>
<dbReference type="InterPro" id="IPR027417">
    <property type="entry name" value="P-loop_NTPase"/>
</dbReference>
<organism evidence="2 3">
    <name type="scientific">Spiribacter salinus</name>
    <dbReference type="NCBI Taxonomy" id="1335746"/>
    <lineage>
        <taxon>Bacteria</taxon>
        <taxon>Pseudomonadati</taxon>
        <taxon>Pseudomonadota</taxon>
        <taxon>Gammaproteobacteria</taxon>
        <taxon>Chromatiales</taxon>
        <taxon>Ectothiorhodospiraceae</taxon>
        <taxon>Spiribacter</taxon>
    </lineage>
</organism>
<protein>
    <recommendedName>
        <fullName evidence="4">Type IV pili twitching motility protein PilT</fullName>
    </recommendedName>
</protein>
<evidence type="ECO:0000313" key="3">
    <source>
        <dbReference type="Proteomes" id="UP000315400"/>
    </source>
</evidence>
<name>A0A540V747_9GAMM</name>